<dbReference type="GeneID" id="59282945"/>
<evidence type="ECO:0000313" key="3">
    <source>
        <dbReference type="Proteomes" id="UP000578531"/>
    </source>
</evidence>
<dbReference type="GO" id="GO:0016491">
    <property type="term" value="F:oxidoreductase activity"/>
    <property type="evidence" value="ECO:0007669"/>
    <property type="project" value="UniProtKB-KW"/>
</dbReference>
<evidence type="ECO:0000256" key="1">
    <source>
        <dbReference type="ARBA" id="ARBA00023002"/>
    </source>
</evidence>
<dbReference type="SUPFAM" id="SSF51735">
    <property type="entry name" value="NAD(P)-binding Rossmann-fold domains"/>
    <property type="match status" value="1"/>
</dbReference>
<dbReference type="AlphaFoldDB" id="A0A8H6G4S6"/>
<proteinExistence type="predicted"/>
<evidence type="ECO:0000313" key="2">
    <source>
        <dbReference type="EMBL" id="KAF6240599.1"/>
    </source>
</evidence>
<sequence>MSLLLRLLRSKWSPPAKTTSTFNGKTVVITGSNTGLGFQAARTFLELSASHVVLAVRNTSKGDIARKQLEAQTGRDGAISVLELDMNNFTSVKSFAGRVSRQFKSIDIVILNAGLHNREYVTSPEGWEETLQVNTLSTVLLALLLLPKLRSARLEESASLPHLVLVSSGLHTGVARSSLPSPPHNILSALDTPPEPAVAFNGGRQYAVSKLFLMYAVKSLASLATSPSGEPQIIVTSCCPGFCVSELGRQYSSWFEGWAKWAFYGLFARSTEDGARTLVCASTLGEEAQGGYLTNGEIQTPGEMVVSHEGKEIQKQVWKEIVDVLKAKVPEVENLAVAAQ</sequence>
<name>A0A8H6G4S6_9LECA</name>
<reference evidence="2 3" key="1">
    <citation type="journal article" date="2020" name="Genomics">
        <title>Complete, high-quality genomes from long-read metagenomic sequencing of two wolf lichen thalli reveals enigmatic genome architecture.</title>
        <authorList>
            <person name="McKenzie S.K."/>
            <person name="Walston R.F."/>
            <person name="Allen J.L."/>
        </authorList>
    </citation>
    <scope>NUCLEOTIDE SEQUENCE [LARGE SCALE GENOMIC DNA]</scope>
    <source>
        <strain evidence="2">WasteWater2</strain>
    </source>
</reference>
<keyword evidence="1" id="KW-0560">Oxidoreductase</keyword>
<dbReference type="Pfam" id="PF00106">
    <property type="entry name" value="adh_short"/>
    <property type="match status" value="1"/>
</dbReference>
<dbReference type="InterPro" id="IPR002347">
    <property type="entry name" value="SDR_fam"/>
</dbReference>
<dbReference type="RefSeq" id="XP_037169858.1">
    <property type="nucleotide sequence ID" value="XM_037303211.1"/>
</dbReference>
<accession>A0A8H6G4S6</accession>
<dbReference type="Proteomes" id="UP000578531">
    <property type="component" value="Unassembled WGS sequence"/>
</dbReference>
<dbReference type="InterPro" id="IPR036291">
    <property type="entry name" value="NAD(P)-bd_dom_sf"/>
</dbReference>
<dbReference type="EMBL" id="JACCJC010000003">
    <property type="protein sequence ID" value="KAF6240599.1"/>
    <property type="molecule type" value="Genomic_DNA"/>
</dbReference>
<evidence type="ECO:0008006" key="4">
    <source>
        <dbReference type="Google" id="ProtNLM"/>
    </source>
</evidence>
<protein>
    <recommendedName>
        <fullName evidence="4">Short-chain dehydrogenase/reductase</fullName>
    </recommendedName>
</protein>
<dbReference type="PRINTS" id="PR00081">
    <property type="entry name" value="GDHRDH"/>
</dbReference>
<comment type="caution">
    <text evidence="2">The sequence shown here is derived from an EMBL/GenBank/DDBJ whole genome shotgun (WGS) entry which is preliminary data.</text>
</comment>
<dbReference type="OrthoDB" id="542013at2759"/>
<gene>
    <name evidence="2" type="ORF">HO173_001270</name>
</gene>
<dbReference type="PANTHER" id="PTHR43157:SF22">
    <property type="entry name" value="SHORT-CHAIN DEHYDROGENASE_REDUCTASE PHMF"/>
    <property type="match status" value="1"/>
</dbReference>
<keyword evidence="3" id="KW-1185">Reference proteome</keyword>
<organism evidence="2 3">
    <name type="scientific">Letharia columbiana</name>
    <dbReference type="NCBI Taxonomy" id="112416"/>
    <lineage>
        <taxon>Eukaryota</taxon>
        <taxon>Fungi</taxon>
        <taxon>Dikarya</taxon>
        <taxon>Ascomycota</taxon>
        <taxon>Pezizomycotina</taxon>
        <taxon>Lecanoromycetes</taxon>
        <taxon>OSLEUM clade</taxon>
        <taxon>Lecanoromycetidae</taxon>
        <taxon>Lecanorales</taxon>
        <taxon>Lecanorineae</taxon>
        <taxon>Parmeliaceae</taxon>
        <taxon>Letharia</taxon>
    </lineage>
</organism>
<dbReference type="Gene3D" id="3.40.50.720">
    <property type="entry name" value="NAD(P)-binding Rossmann-like Domain"/>
    <property type="match status" value="1"/>
</dbReference>
<dbReference type="PANTHER" id="PTHR43157">
    <property type="entry name" value="PHOSPHATIDYLINOSITOL-GLYCAN BIOSYNTHESIS CLASS F PROTEIN-RELATED"/>
    <property type="match status" value="1"/>
</dbReference>